<evidence type="ECO:0000313" key="2">
    <source>
        <dbReference type="EMBL" id="CAK0871905.1"/>
    </source>
</evidence>
<dbReference type="Proteomes" id="UP001189429">
    <property type="component" value="Unassembled WGS sequence"/>
</dbReference>
<organism evidence="2 3">
    <name type="scientific">Prorocentrum cordatum</name>
    <dbReference type="NCBI Taxonomy" id="2364126"/>
    <lineage>
        <taxon>Eukaryota</taxon>
        <taxon>Sar</taxon>
        <taxon>Alveolata</taxon>
        <taxon>Dinophyceae</taxon>
        <taxon>Prorocentrales</taxon>
        <taxon>Prorocentraceae</taxon>
        <taxon>Prorocentrum</taxon>
    </lineage>
</organism>
<dbReference type="PANTHER" id="PTHR11359:SF0">
    <property type="entry name" value="AMP DEAMINASE"/>
    <property type="match status" value="1"/>
</dbReference>
<evidence type="ECO:0008006" key="4">
    <source>
        <dbReference type="Google" id="ProtNLM"/>
    </source>
</evidence>
<name>A0ABN9VJI9_9DINO</name>
<keyword evidence="3" id="KW-1185">Reference proteome</keyword>
<gene>
    <name evidence="2" type="ORF">PCOR1329_LOCUS57564</name>
</gene>
<dbReference type="PANTHER" id="PTHR11359">
    <property type="entry name" value="AMP DEAMINASE"/>
    <property type="match status" value="1"/>
</dbReference>
<comment type="similarity">
    <text evidence="1">Belongs to the metallo-dependent hydrolases superfamily. Adenosine and AMP deaminases family.</text>
</comment>
<protein>
    <recommendedName>
        <fullName evidence="4">AMP deaminase</fullName>
    </recommendedName>
</protein>
<accession>A0ABN9VJI9</accession>
<dbReference type="InterPro" id="IPR006329">
    <property type="entry name" value="AMPD"/>
</dbReference>
<dbReference type="InterPro" id="IPR032466">
    <property type="entry name" value="Metal_Hydrolase"/>
</dbReference>
<sequence length="469" mass="54006">MEHAMDLKTVRAYLQEAIGLRDKYVPSKFAVTKDSDQAPFPELRYEFRDGIVSVFRASDGVLFSPVLPGVKEYYEDMSRLFHLRNDGAVNTFCYHRLKILQMKYDVYTMVNFDVETEQQHSTPHRDFYNVRKVDTHVHHSASMNGKHLLRFIKRKLKKFGTDVVQYENGVGVTLEQVFQRSGITWMDLSLDRLNVLSDRTIMHRFDRFNNKYSPLGNAALRNIFLKTDNDMGGRYLAEITKELMADLEESKYQHTEWRLSIYGRKRDEWSMLAKWVTGHKLICDNNRWMIQIPRLYTVYPEHKQIGCFQDILDNIFIPLFEATLHPEEHPELNEFLNIVSGFDTVDDESKSEAPIQRNFSSKDRTPAGWDILDNPSYKVWGGGLQLLPADQPQDPQPPASLARALAVRLPPARGGGWRGTPPGYRVSAGRQHQPWDQSEKIHGVAVSLLPLPDRPGHVSCFQQSAVLGL</sequence>
<evidence type="ECO:0000256" key="1">
    <source>
        <dbReference type="ARBA" id="ARBA00006676"/>
    </source>
</evidence>
<reference evidence="2" key="1">
    <citation type="submission" date="2023-10" db="EMBL/GenBank/DDBJ databases">
        <authorList>
            <person name="Chen Y."/>
            <person name="Shah S."/>
            <person name="Dougan E. K."/>
            <person name="Thang M."/>
            <person name="Chan C."/>
        </authorList>
    </citation>
    <scope>NUCLEOTIDE SEQUENCE [LARGE SCALE GENOMIC DNA]</scope>
</reference>
<comment type="caution">
    <text evidence="2">The sequence shown here is derived from an EMBL/GenBank/DDBJ whole genome shotgun (WGS) entry which is preliminary data.</text>
</comment>
<dbReference type="EMBL" id="CAUYUJ010017115">
    <property type="protein sequence ID" value="CAK0871905.1"/>
    <property type="molecule type" value="Genomic_DNA"/>
</dbReference>
<dbReference type="SUPFAM" id="SSF51556">
    <property type="entry name" value="Metallo-dependent hydrolases"/>
    <property type="match status" value="1"/>
</dbReference>
<dbReference type="Gene3D" id="3.20.20.140">
    <property type="entry name" value="Metal-dependent hydrolases"/>
    <property type="match status" value="2"/>
</dbReference>
<evidence type="ECO:0000313" key="3">
    <source>
        <dbReference type="Proteomes" id="UP001189429"/>
    </source>
</evidence>
<proteinExistence type="inferred from homology"/>
<dbReference type="Pfam" id="PF19326">
    <property type="entry name" value="AMP_deaminase"/>
    <property type="match status" value="1"/>
</dbReference>